<feature type="non-terminal residue" evidence="1">
    <location>
        <position position="217"/>
    </location>
</feature>
<evidence type="ECO:0000313" key="1">
    <source>
        <dbReference type="EMBL" id="SVC70777.1"/>
    </source>
</evidence>
<sequence length="217" mass="24605">MMESKKYNIIFLALLLLACVKENFTVILGESITASAEIPEDSEDLEFIWELTSVPDKSEIKKSDIQFGDDSTLINFTPDVPGIYSLEVSIFLYQDEISTESFSYDVVETEIADVNTQELEEKTYLNEGESTAVSELLVENDESKWYDSESVADVLENIKEIPVERILKEEMVKEENISPPKPPESQPKITVKKKITIKDRGSSIPYDKDRFTIQVGS</sequence>
<reference evidence="1" key="1">
    <citation type="submission" date="2018-05" db="EMBL/GenBank/DDBJ databases">
        <authorList>
            <person name="Lanie J.A."/>
            <person name="Ng W.-L."/>
            <person name="Kazmierczak K.M."/>
            <person name="Andrzejewski T.M."/>
            <person name="Davidsen T.M."/>
            <person name="Wayne K.J."/>
            <person name="Tettelin H."/>
            <person name="Glass J.I."/>
            <person name="Rusch D."/>
            <person name="Podicherti R."/>
            <person name="Tsui H.-C.T."/>
            <person name="Winkler M.E."/>
        </authorList>
    </citation>
    <scope>NUCLEOTIDE SEQUENCE</scope>
</reference>
<name>A0A382PD27_9ZZZZ</name>
<organism evidence="1">
    <name type="scientific">marine metagenome</name>
    <dbReference type="NCBI Taxonomy" id="408172"/>
    <lineage>
        <taxon>unclassified sequences</taxon>
        <taxon>metagenomes</taxon>
        <taxon>ecological metagenomes</taxon>
    </lineage>
</organism>
<proteinExistence type="predicted"/>
<dbReference type="EMBL" id="UINC01106247">
    <property type="protein sequence ID" value="SVC70777.1"/>
    <property type="molecule type" value="Genomic_DNA"/>
</dbReference>
<dbReference type="PROSITE" id="PS51257">
    <property type="entry name" value="PROKAR_LIPOPROTEIN"/>
    <property type="match status" value="1"/>
</dbReference>
<gene>
    <name evidence="1" type="ORF">METZ01_LOCUS323631</name>
</gene>
<protein>
    <submittedName>
        <fullName evidence="1">Uncharacterized protein</fullName>
    </submittedName>
</protein>
<accession>A0A382PD27</accession>
<dbReference type="AlphaFoldDB" id="A0A382PD27"/>